<dbReference type="EMBL" id="CP022521">
    <property type="protein sequence ID" value="ASO20268.1"/>
    <property type="molecule type" value="Genomic_DNA"/>
</dbReference>
<evidence type="ECO:0000256" key="1">
    <source>
        <dbReference type="ARBA" id="ARBA00004202"/>
    </source>
</evidence>
<keyword evidence="3" id="KW-0813">Transport</keyword>
<evidence type="ECO:0000256" key="7">
    <source>
        <dbReference type="ARBA" id="ARBA00023136"/>
    </source>
</evidence>
<feature type="compositionally biased region" description="Low complexity" evidence="8">
    <location>
        <begin position="611"/>
        <end position="621"/>
    </location>
</feature>
<feature type="compositionally biased region" description="Low complexity" evidence="8">
    <location>
        <begin position="122"/>
        <end position="146"/>
    </location>
</feature>
<keyword evidence="10" id="KW-1185">Reference proteome</keyword>
<keyword evidence="9" id="KW-0378">Hydrolase</keyword>
<dbReference type="PROSITE" id="PS00211">
    <property type="entry name" value="ABC_TRANSPORTER_1"/>
    <property type="match status" value="2"/>
</dbReference>
<dbReference type="GO" id="GO:0015833">
    <property type="term" value="P:peptide transport"/>
    <property type="evidence" value="ECO:0007669"/>
    <property type="project" value="InterPro"/>
</dbReference>
<dbReference type="PANTHER" id="PTHR43297">
    <property type="entry name" value="OLIGOPEPTIDE TRANSPORT ATP-BINDING PROTEIN APPD"/>
    <property type="match status" value="1"/>
</dbReference>
<keyword evidence="5" id="KW-0547">Nucleotide-binding</keyword>
<evidence type="ECO:0000256" key="6">
    <source>
        <dbReference type="ARBA" id="ARBA00022840"/>
    </source>
</evidence>
<feature type="region of interest" description="Disordered" evidence="8">
    <location>
        <begin position="122"/>
        <end position="149"/>
    </location>
</feature>
<dbReference type="PROSITE" id="PS50893">
    <property type="entry name" value="ABC_TRANSPORTER_2"/>
    <property type="match status" value="2"/>
</dbReference>
<sequence length="671" mass="70108">MTLLELRDLTVDYESTRGPVPAVRGVNLSLDAGRTLGLAGESGCGKSSVAMSVLRLLPRTARLGGEVLLDGEDVRTMSWSRLRAVRWAGASVVFQGAMHALNPVRTIGEQIAEPIRLHGLDASSVAGSPGTGSTSAAGPTAGSGTTRPNASTVDRRVIELLGQVELPAHRASAYPHELSGGQRQRVMIAMALACSPRLIIADEPTTALDVIVQAQVLELLGRLVADRGLGLMMISHDLSVLASCCERLAVMHDGRVVEEGPAKTVIAQPEHAHTRALAAAFPEVGDPASRLTSGRAEVEIEPTVEPAAGPVTDRDAALPPTDAGRGPLLSATGVSVVFRGRHGGRTRAVEDVDLHVERDEIVALVGQSGSGKTTMARSLVGLQPLAAGRVLFEGRPLPTGGRGLRDYRRQVQLVLQDPTGALNPRHSVYESVAEGLRIHQVPGDEQELVAAALEQAELRPAERFFTALPDELSGGQRQRVVIAGALALSPRILVADEPVASLDASVRGEILALLLNLRVRLGLSTLVITHDLGLAWAIADRVAVMYRGRIVETGTVEEVLSDPRHEYTRRLLAAVPAPLARHRPDLLGTPAQDITVTDPAAPDGERESRPAAGAAAGGVVADTSRRVAARPAGDDPIDGEPGAADLTAVGPAGGDPTGGAEPTSGGEAERP</sequence>
<dbReference type="KEGG" id="ahg:AHOG_13125"/>
<accession>A0A221W398</accession>
<dbReference type="Gene3D" id="3.40.50.300">
    <property type="entry name" value="P-loop containing nucleotide triphosphate hydrolases"/>
    <property type="match status" value="2"/>
</dbReference>
<organism evidence="9 10">
    <name type="scientific">Actinoalloteichus hoggarensis</name>
    <dbReference type="NCBI Taxonomy" id="1470176"/>
    <lineage>
        <taxon>Bacteria</taxon>
        <taxon>Bacillati</taxon>
        <taxon>Actinomycetota</taxon>
        <taxon>Actinomycetes</taxon>
        <taxon>Pseudonocardiales</taxon>
        <taxon>Pseudonocardiaceae</taxon>
        <taxon>Actinoalloteichus</taxon>
    </lineage>
</organism>
<evidence type="ECO:0000256" key="2">
    <source>
        <dbReference type="ARBA" id="ARBA00005417"/>
    </source>
</evidence>
<dbReference type="Pfam" id="PF00005">
    <property type="entry name" value="ABC_tran"/>
    <property type="match status" value="2"/>
</dbReference>
<dbReference type="OrthoDB" id="3169708at2"/>
<dbReference type="SUPFAM" id="SSF52540">
    <property type="entry name" value="P-loop containing nucleoside triphosphate hydrolases"/>
    <property type="match status" value="2"/>
</dbReference>
<dbReference type="InterPro" id="IPR003593">
    <property type="entry name" value="AAA+_ATPase"/>
</dbReference>
<evidence type="ECO:0000256" key="3">
    <source>
        <dbReference type="ARBA" id="ARBA00022448"/>
    </source>
</evidence>
<dbReference type="InterPro" id="IPR003439">
    <property type="entry name" value="ABC_transporter-like_ATP-bd"/>
</dbReference>
<keyword evidence="4" id="KW-1003">Cell membrane</keyword>
<feature type="region of interest" description="Disordered" evidence="8">
    <location>
        <begin position="582"/>
        <end position="671"/>
    </location>
</feature>
<dbReference type="InterPro" id="IPR013563">
    <property type="entry name" value="Oligopep_ABC_C"/>
</dbReference>
<name>A0A221W398_9PSEU</name>
<evidence type="ECO:0000256" key="4">
    <source>
        <dbReference type="ARBA" id="ARBA00022475"/>
    </source>
</evidence>
<evidence type="ECO:0000256" key="8">
    <source>
        <dbReference type="SAM" id="MobiDB-lite"/>
    </source>
</evidence>
<keyword evidence="6 9" id="KW-0067">ATP-binding</keyword>
<comment type="subcellular location">
    <subcellularLocation>
        <location evidence="1">Cell membrane</location>
        <topology evidence="1">Peripheral membrane protein</topology>
    </subcellularLocation>
</comment>
<dbReference type="Proteomes" id="UP000204221">
    <property type="component" value="Chromosome"/>
</dbReference>
<dbReference type="GO" id="GO:0005886">
    <property type="term" value="C:plasma membrane"/>
    <property type="evidence" value="ECO:0007669"/>
    <property type="project" value="UniProtKB-SubCell"/>
</dbReference>
<dbReference type="GO" id="GO:0005524">
    <property type="term" value="F:ATP binding"/>
    <property type="evidence" value="ECO:0007669"/>
    <property type="project" value="UniProtKB-KW"/>
</dbReference>
<dbReference type="CDD" id="cd03257">
    <property type="entry name" value="ABC_NikE_OppD_transporters"/>
    <property type="match status" value="2"/>
</dbReference>
<evidence type="ECO:0000313" key="9">
    <source>
        <dbReference type="EMBL" id="ASO20268.1"/>
    </source>
</evidence>
<keyword evidence="7" id="KW-0472">Membrane</keyword>
<dbReference type="PANTHER" id="PTHR43297:SF2">
    <property type="entry name" value="DIPEPTIDE TRANSPORT ATP-BINDING PROTEIN DPPD"/>
    <property type="match status" value="1"/>
</dbReference>
<evidence type="ECO:0000313" key="10">
    <source>
        <dbReference type="Proteomes" id="UP000204221"/>
    </source>
</evidence>
<dbReference type="InterPro" id="IPR027417">
    <property type="entry name" value="P-loop_NTPase"/>
</dbReference>
<dbReference type="EC" id="3.6.3.-" evidence="9"/>
<comment type="similarity">
    <text evidence="2">Belongs to the ABC transporter superfamily.</text>
</comment>
<gene>
    <name evidence="9" type="primary">gsiA2</name>
    <name evidence="9" type="ORF">AHOG_13125</name>
</gene>
<dbReference type="GO" id="GO:0016887">
    <property type="term" value="F:ATP hydrolysis activity"/>
    <property type="evidence" value="ECO:0007669"/>
    <property type="project" value="InterPro"/>
</dbReference>
<protein>
    <submittedName>
        <fullName evidence="9">Glutathione import ATP-binding protein GsiA</fullName>
        <ecNumber evidence="9">3.6.3.-</ecNumber>
    </submittedName>
</protein>
<dbReference type="AlphaFoldDB" id="A0A221W398"/>
<dbReference type="Pfam" id="PF08352">
    <property type="entry name" value="oligo_HPY"/>
    <property type="match status" value="2"/>
</dbReference>
<reference evidence="9 10" key="1">
    <citation type="submission" date="2017-07" db="EMBL/GenBank/DDBJ databases">
        <title>Complete genome sequence of Actinoalloteichus hoggarensis DSM 45943, type strain of Actinoalloteichus hoggarensis.</title>
        <authorList>
            <person name="Ruckert C."/>
            <person name="Nouioui I."/>
            <person name="Willmese J."/>
            <person name="van Wezel G."/>
            <person name="Klenk H.-P."/>
            <person name="Kalinowski J."/>
            <person name="Zotchev S.B."/>
        </authorList>
    </citation>
    <scope>NUCLEOTIDE SEQUENCE [LARGE SCALE GENOMIC DNA]</scope>
    <source>
        <strain evidence="9 10">DSM 45943</strain>
    </source>
</reference>
<proteinExistence type="inferred from homology"/>
<dbReference type="InterPro" id="IPR017871">
    <property type="entry name" value="ABC_transporter-like_CS"/>
</dbReference>
<evidence type="ECO:0000256" key="5">
    <source>
        <dbReference type="ARBA" id="ARBA00022741"/>
    </source>
</evidence>
<dbReference type="InterPro" id="IPR050388">
    <property type="entry name" value="ABC_Ni/Peptide_Import"/>
</dbReference>
<dbReference type="SMART" id="SM00382">
    <property type="entry name" value="AAA"/>
    <property type="match status" value="2"/>
</dbReference>